<dbReference type="EMBL" id="LN902846">
    <property type="protein sequence ID" value="CDI96737.1"/>
    <property type="molecule type" value="Genomic_DNA"/>
</dbReference>
<dbReference type="InterPro" id="IPR004000">
    <property type="entry name" value="Actin"/>
</dbReference>
<gene>
    <name evidence="3" type="ORF">EmuJ_000044200</name>
</gene>
<proteinExistence type="inferred from homology"/>
<accession>A0A087VWR7</accession>
<organism evidence="3 4">
    <name type="scientific">Echinococcus multilocularis</name>
    <name type="common">Fox tapeworm</name>
    <dbReference type="NCBI Taxonomy" id="6211"/>
    <lineage>
        <taxon>Eukaryota</taxon>
        <taxon>Metazoa</taxon>
        <taxon>Spiralia</taxon>
        <taxon>Lophotrochozoa</taxon>
        <taxon>Platyhelminthes</taxon>
        <taxon>Cestoda</taxon>
        <taxon>Eucestoda</taxon>
        <taxon>Cyclophyllidea</taxon>
        <taxon>Taeniidae</taxon>
        <taxon>Echinococcus</taxon>
    </lineage>
</organism>
<dbReference type="PRINTS" id="PR00190">
    <property type="entry name" value="ACTIN"/>
</dbReference>
<dbReference type="eggNOG" id="KOG0676">
    <property type="taxonomic scope" value="Eukaryota"/>
</dbReference>
<dbReference type="STRING" id="6211.A0A087VWR7"/>
<evidence type="ECO:0000256" key="1">
    <source>
        <dbReference type="ARBA" id="ARBA00003520"/>
    </source>
</evidence>
<dbReference type="Pfam" id="PF00022">
    <property type="entry name" value="Actin"/>
    <property type="match status" value="1"/>
</dbReference>
<dbReference type="FunFam" id="3.90.640.10:FF:000007">
    <property type="entry name" value="Actin like 7B"/>
    <property type="match status" value="1"/>
</dbReference>
<dbReference type="FunFam" id="3.30.420.40:FF:000291">
    <property type="entry name" value="Actin, alpha skeletal muscle"/>
    <property type="match status" value="1"/>
</dbReference>
<dbReference type="SUPFAM" id="SSF53067">
    <property type="entry name" value="Actin-like ATPase domain"/>
    <property type="match status" value="2"/>
</dbReference>
<name>A0A087VWR7_ECHMU</name>
<dbReference type="InterPro" id="IPR043129">
    <property type="entry name" value="ATPase_NBD"/>
</dbReference>
<evidence type="ECO:0000313" key="3">
    <source>
        <dbReference type="EMBL" id="CDI96737.1"/>
    </source>
</evidence>
<dbReference type="OMA" id="RMATIMF"/>
<evidence type="ECO:0000313" key="4">
    <source>
        <dbReference type="Proteomes" id="UP000017246"/>
    </source>
</evidence>
<evidence type="ECO:0000256" key="2">
    <source>
        <dbReference type="RuleBase" id="RU000487"/>
    </source>
</evidence>
<dbReference type="SMART" id="SM00268">
    <property type="entry name" value="ACTIN"/>
    <property type="match status" value="1"/>
</dbReference>
<protein>
    <submittedName>
        <fullName evidence="3">Actin</fullName>
    </submittedName>
</protein>
<dbReference type="AlphaFoldDB" id="A0A087VWR7"/>
<reference evidence="3" key="2">
    <citation type="submission" date="2015-11" db="EMBL/GenBank/DDBJ databases">
        <authorList>
            <person name="Zhang Y."/>
            <person name="Guo Z."/>
        </authorList>
    </citation>
    <scope>NUCLEOTIDE SEQUENCE</scope>
</reference>
<comment type="function">
    <text evidence="1">Actins are highly conserved proteins that are involved in various types of cell motility and are ubiquitously expressed in all eukaryotic cells.</text>
</comment>
<keyword evidence="4" id="KW-1185">Reference proteome</keyword>
<dbReference type="PROSITE" id="PS00406">
    <property type="entry name" value="ACTINS_1"/>
    <property type="match status" value="1"/>
</dbReference>
<dbReference type="Gene3D" id="3.90.640.10">
    <property type="entry name" value="Actin, Chain A, domain 4"/>
    <property type="match status" value="1"/>
</dbReference>
<dbReference type="Proteomes" id="UP000017246">
    <property type="component" value="Unassembled WGS sequence"/>
</dbReference>
<dbReference type="InterPro" id="IPR004001">
    <property type="entry name" value="Actin_CS"/>
</dbReference>
<dbReference type="PANTHER" id="PTHR11937">
    <property type="entry name" value="ACTIN"/>
    <property type="match status" value="1"/>
</dbReference>
<dbReference type="Gene3D" id="3.30.420.40">
    <property type="match status" value="2"/>
</dbReference>
<sequence>MEAQRETNEGRIQVTADLRLRLNASNINRFNRNPSPLTLSVSHTYTPTHLHSSSHHTKMHADEAVPVVIDNGSGISKSGFAGEDSPRSVIPSVIGRPKYESVITAMAEKDAYVGDEAQTKRGMLFLKHPIEHGYVNDWEDMEKLWNQIFFNELRVNPEEHPVLLTDPPLNPKANRERMATIMFETFNVPAMYIALQAVLALHASGRMTGLVLDSGDGATHTIPVYEGYAITSAIDRLDLAGREVTEYLMRLLRGRGNAFRSTSEREVVREIKERLAYVARDFQEELIRAETTNEVEKNYELPDGHVIAVGSERFQCAEALMRPALIGKECPGIAESVFQSIGRSDMNTRKDLYYNVVLSGGSTMFPGMADRLKKDISEMAPSSVNVRIVDQYWDRYLPSERSGFPKRTTRRWDRVLFTRSVSSSIKDEFFACSLNFPSDIFKFQCITLQYSNLPVPCLRFMPCYFSQSFVYVRRIRHRFACPSLPGF</sequence>
<reference evidence="3" key="1">
    <citation type="journal article" date="2013" name="Nature">
        <title>The genomes of four tapeworm species reveal adaptations to parasitism.</title>
        <authorList>
            <person name="Tsai I.J."/>
            <person name="Zarowiecki M."/>
            <person name="Holroyd N."/>
            <person name="Garciarrubio A."/>
            <person name="Sanchez-Flores A."/>
            <person name="Brooks K.L."/>
            <person name="Tracey A."/>
            <person name="Bobes R.J."/>
            <person name="Fragoso G."/>
            <person name="Sciutto E."/>
            <person name="Aslett M."/>
            <person name="Beasley H."/>
            <person name="Bennett H.M."/>
            <person name="Cai J."/>
            <person name="Camicia F."/>
            <person name="Clark R."/>
            <person name="Cucher M."/>
            <person name="De Silva N."/>
            <person name="Day T.A."/>
            <person name="Deplazes P."/>
            <person name="Estrada K."/>
            <person name="Fernandez C."/>
            <person name="Holland P.W."/>
            <person name="Hou J."/>
            <person name="Hu S."/>
            <person name="Huckvale T."/>
            <person name="Hung S.S."/>
            <person name="Kamenetzky L."/>
            <person name="Keane J.A."/>
            <person name="Kiss F."/>
            <person name="Koziol U."/>
            <person name="Lambert O."/>
            <person name="Liu K."/>
            <person name="Luo X."/>
            <person name="Luo Y."/>
            <person name="Macchiaroli N."/>
            <person name="Nichol S."/>
            <person name="Paps J."/>
            <person name="Parkinson J."/>
            <person name="Pouchkina-Stantcheva N."/>
            <person name="Riddiford N."/>
            <person name="Rosenzvit M."/>
            <person name="Salinas G."/>
            <person name="Wasmuth J.D."/>
            <person name="Zamanian M."/>
            <person name="Zheng Y."/>
            <person name="Cai X."/>
            <person name="Soberon X."/>
            <person name="Olson P.D."/>
            <person name="Laclette J.P."/>
            <person name="Brehm K."/>
            <person name="Berriman M."/>
            <person name="Garciarrubio A."/>
            <person name="Bobes R.J."/>
            <person name="Fragoso G."/>
            <person name="Sanchez-Flores A."/>
            <person name="Estrada K."/>
            <person name="Cevallos M.A."/>
            <person name="Morett E."/>
            <person name="Gonzalez V."/>
            <person name="Portillo T."/>
            <person name="Ochoa-Leyva A."/>
            <person name="Jose M.V."/>
            <person name="Sciutto E."/>
            <person name="Landa A."/>
            <person name="Jimenez L."/>
            <person name="Valdes V."/>
            <person name="Carrero J.C."/>
            <person name="Larralde C."/>
            <person name="Morales-Montor J."/>
            <person name="Limon-Lason J."/>
            <person name="Soberon X."/>
            <person name="Laclette J.P."/>
        </authorList>
    </citation>
    <scope>NUCLEOTIDE SEQUENCE [LARGE SCALE GENOMIC DNA]</scope>
</reference>
<comment type="similarity">
    <text evidence="2">Belongs to the actin family.</text>
</comment>
<dbReference type="OrthoDB" id="5132116at2759"/>